<keyword evidence="4" id="KW-1185">Reference proteome</keyword>
<dbReference type="Proteomes" id="UP000824782">
    <property type="component" value="Unassembled WGS sequence"/>
</dbReference>
<dbReference type="Pfam" id="PF15125">
    <property type="entry name" value="TMEM238"/>
    <property type="match status" value="1"/>
</dbReference>
<reference evidence="3" key="1">
    <citation type="thesis" date="2020" institute="ProQuest LLC" country="789 East Eisenhower Parkway, Ann Arbor, MI, USA">
        <title>Comparative Genomics and Chromosome Evolution.</title>
        <authorList>
            <person name="Mudd A.B."/>
        </authorList>
    </citation>
    <scope>NUCLEOTIDE SEQUENCE</scope>
    <source>
        <strain evidence="3">237g6f4</strain>
        <tissue evidence="3">Blood</tissue>
    </source>
</reference>
<dbReference type="PANTHER" id="PTHR28613:SF8">
    <property type="entry name" value="LCCL DOMAIN-CONTAINING PROTEIN"/>
    <property type="match status" value="1"/>
</dbReference>
<keyword evidence="2" id="KW-0812">Transmembrane</keyword>
<feature type="transmembrane region" description="Helical" evidence="2">
    <location>
        <begin position="70"/>
        <end position="92"/>
    </location>
</feature>
<keyword evidence="2" id="KW-1133">Transmembrane helix</keyword>
<evidence type="ECO:0000313" key="3">
    <source>
        <dbReference type="EMBL" id="KAG8545186.1"/>
    </source>
</evidence>
<dbReference type="AlphaFoldDB" id="A0AAV6Z892"/>
<sequence length="195" mass="21422">MQSTGEGTGEGECSQVSAASVMSQGHPRRLLGRCSFLFVLALVFDVVGLSLILIGIFVTLELNGRSFGEFLIYTGGILLFFSLLWWLAWYSLNLEVSIEDLMKDSQVSPKKSNLVQLARKFSERFSKRSRRKTEPVPSRVPPVPSTPSPLDAAVFINNAYSCSQDTPTPAGSQLELSVNGHLVVTEGLRVEDRLV</sequence>
<feature type="compositionally biased region" description="Pro residues" evidence="1">
    <location>
        <begin position="138"/>
        <end position="147"/>
    </location>
</feature>
<protein>
    <recommendedName>
        <fullName evidence="5">Transmembrane protein 238</fullName>
    </recommendedName>
</protein>
<proteinExistence type="predicted"/>
<dbReference type="PANTHER" id="PTHR28613">
    <property type="entry name" value="SI:CH211-232M10.4-RELATED"/>
    <property type="match status" value="1"/>
</dbReference>
<keyword evidence="2" id="KW-0472">Membrane</keyword>
<dbReference type="InterPro" id="IPR029365">
    <property type="entry name" value="TMEM238"/>
</dbReference>
<organism evidence="3 4">
    <name type="scientific">Engystomops pustulosus</name>
    <name type="common">Tungara frog</name>
    <name type="synonym">Physalaemus pustulosus</name>
    <dbReference type="NCBI Taxonomy" id="76066"/>
    <lineage>
        <taxon>Eukaryota</taxon>
        <taxon>Metazoa</taxon>
        <taxon>Chordata</taxon>
        <taxon>Craniata</taxon>
        <taxon>Vertebrata</taxon>
        <taxon>Euteleostomi</taxon>
        <taxon>Amphibia</taxon>
        <taxon>Batrachia</taxon>
        <taxon>Anura</taxon>
        <taxon>Neobatrachia</taxon>
        <taxon>Hyloidea</taxon>
        <taxon>Leptodactylidae</taxon>
        <taxon>Leiuperinae</taxon>
        <taxon>Engystomops</taxon>
    </lineage>
</organism>
<evidence type="ECO:0008006" key="5">
    <source>
        <dbReference type="Google" id="ProtNLM"/>
    </source>
</evidence>
<feature type="transmembrane region" description="Helical" evidence="2">
    <location>
        <begin position="36"/>
        <end position="58"/>
    </location>
</feature>
<gene>
    <name evidence="3" type="ORF">GDO81_021283</name>
</gene>
<accession>A0AAV6Z892</accession>
<comment type="caution">
    <text evidence="3">The sequence shown here is derived from an EMBL/GenBank/DDBJ whole genome shotgun (WGS) entry which is preliminary data.</text>
</comment>
<feature type="region of interest" description="Disordered" evidence="1">
    <location>
        <begin position="126"/>
        <end position="147"/>
    </location>
</feature>
<evidence type="ECO:0000256" key="2">
    <source>
        <dbReference type="SAM" id="Phobius"/>
    </source>
</evidence>
<evidence type="ECO:0000256" key="1">
    <source>
        <dbReference type="SAM" id="MobiDB-lite"/>
    </source>
</evidence>
<evidence type="ECO:0000313" key="4">
    <source>
        <dbReference type="Proteomes" id="UP000824782"/>
    </source>
</evidence>
<dbReference type="EMBL" id="WNYA01001759">
    <property type="protein sequence ID" value="KAG8545186.1"/>
    <property type="molecule type" value="Genomic_DNA"/>
</dbReference>
<name>A0AAV6Z892_ENGPU</name>